<evidence type="ECO:0000313" key="5">
    <source>
        <dbReference type="EMBL" id="MBL0371382.1"/>
    </source>
</evidence>
<keyword evidence="6" id="KW-1185">Reference proteome</keyword>
<feature type="transmembrane region" description="Helical" evidence="3">
    <location>
        <begin position="63"/>
        <end position="88"/>
    </location>
</feature>
<proteinExistence type="predicted"/>
<evidence type="ECO:0000256" key="3">
    <source>
        <dbReference type="SAM" id="Phobius"/>
    </source>
</evidence>
<dbReference type="InterPro" id="IPR000160">
    <property type="entry name" value="GGDEF_dom"/>
</dbReference>
<feature type="transmembrane region" description="Helical" evidence="3">
    <location>
        <begin position="38"/>
        <end position="57"/>
    </location>
</feature>
<dbReference type="NCBIfam" id="TIGR00254">
    <property type="entry name" value="GGDEF"/>
    <property type="match status" value="1"/>
</dbReference>
<keyword evidence="3" id="KW-1133">Transmembrane helix</keyword>
<dbReference type="PANTHER" id="PTHR45138:SF9">
    <property type="entry name" value="DIGUANYLATE CYCLASE DGCM-RELATED"/>
    <property type="match status" value="1"/>
</dbReference>
<dbReference type="InterPro" id="IPR029787">
    <property type="entry name" value="Nucleotide_cyclase"/>
</dbReference>
<gene>
    <name evidence="5" type="ORF">JJB09_05020</name>
</gene>
<organism evidence="5 6">
    <name type="scientific">Rhizobium setariae</name>
    <dbReference type="NCBI Taxonomy" id="2801340"/>
    <lineage>
        <taxon>Bacteria</taxon>
        <taxon>Pseudomonadati</taxon>
        <taxon>Pseudomonadota</taxon>
        <taxon>Alphaproteobacteria</taxon>
        <taxon>Hyphomicrobiales</taxon>
        <taxon>Rhizobiaceae</taxon>
        <taxon>Rhizobium/Agrobacterium group</taxon>
        <taxon>Rhizobium</taxon>
    </lineage>
</organism>
<dbReference type="RefSeq" id="WP_201654001.1">
    <property type="nucleotide sequence ID" value="NZ_JAEQNC010000002.1"/>
</dbReference>
<feature type="transmembrane region" description="Helical" evidence="3">
    <location>
        <begin position="6"/>
        <end position="31"/>
    </location>
</feature>
<dbReference type="InterPro" id="IPR050469">
    <property type="entry name" value="Diguanylate_Cyclase"/>
</dbReference>
<evidence type="ECO:0000256" key="1">
    <source>
        <dbReference type="ARBA" id="ARBA00012528"/>
    </source>
</evidence>
<dbReference type="EMBL" id="JAEQNC010000002">
    <property type="protein sequence ID" value="MBL0371382.1"/>
    <property type="molecule type" value="Genomic_DNA"/>
</dbReference>
<dbReference type="AlphaFoldDB" id="A0A936YRS2"/>
<protein>
    <recommendedName>
        <fullName evidence="1">diguanylate cyclase</fullName>
        <ecNumber evidence="1">2.7.7.65</ecNumber>
    </recommendedName>
</protein>
<feature type="transmembrane region" description="Helical" evidence="3">
    <location>
        <begin position="124"/>
        <end position="143"/>
    </location>
</feature>
<feature type="transmembrane region" description="Helical" evidence="3">
    <location>
        <begin position="189"/>
        <end position="213"/>
    </location>
</feature>
<keyword evidence="3" id="KW-0812">Transmembrane</keyword>
<keyword evidence="3" id="KW-0472">Membrane</keyword>
<evidence type="ECO:0000256" key="2">
    <source>
        <dbReference type="ARBA" id="ARBA00034247"/>
    </source>
</evidence>
<dbReference type="SMART" id="SM00267">
    <property type="entry name" value="GGDEF"/>
    <property type="match status" value="1"/>
</dbReference>
<feature type="transmembrane region" description="Helical" evidence="3">
    <location>
        <begin position="150"/>
        <end position="169"/>
    </location>
</feature>
<dbReference type="GO" id="GO:0052621">
    <property type="term" value="F:diguanylate cyclase activity"/>
    <property type="evidence" value="ECO:0007669"/>
    <property type="project" value="UniProtKB-EC"/>
</dbReference>
<dbReference type="CDD" id="cd01949">
    <property type="entry name" value="GGDEF"/>
    <property type="match status" value="1"/>
</dbReference>
<feature type="transmembrane region" description="Helical" evidence="3">
    <location>
        <begin position="95"/>
        <end position="112"/>
    </location>
</feature>
<comment type="catalytic activity">
    <reaction evidence="2">
        <text>2 GTP = 3',3'-c-di-GMP + 2 diphosphate</text>
        <dbReference type="Rhea" id="RHEA:24898"/>
        <dbReference type="ChEBI" id="CHEBI:33019"/>
        <dbReference type="ChEBI" id="CHEBI:37565"/>
        <dbReference type="ChEBI" id="CHEBI:58805"/>
        <dbReference type="EC" id="2.7.7.65"/>
    </reaction>
</comment>
<dbReference type="SUPFAM" id="SSF55073">
    <property type="entry name" value="Nucleotide cyclase"/>
    <property type="match status" value="1"/>
</dbReference>
<dbReference type="GO" id="GO:0043709">
    <property type="term" value="P:cell adhesion involved in single-species biofilm formation"/>
    <property type="evidence" value="ECO:0007669"/>
    <property type="project" value="TreeGrafter"/>
</dbReference>
<reference evidence="5" key="1">
    <citation type="submission" date="2021-01" db="EMBL/GenBank/DDBJ databases">
        <title>Rhizobium sp. strain KVB221 16S ribosomal RNA gene Genome sequencing and assembly.</title>
        <authorList>
            <person name="Kang M."/>
        </authorList>
    </citation>
    <scope>NUCLEOTIDE SEQUENCE</scope>
    <source>
        <strain evidence="5">KVB221</strain>
    </source>
</reference>
<dbReference type="PANTHER" id="PTHR45138">
    <property type="entry name" value="REGULATORY COMPONENTS OF SENSORY TRANSDUCTION SYSTEM"/>
    <property type="match status" value="1"/>
</dbReference>
<dbReference type="PROSITE" id="PS50887">
    <property type="entry name" value="GGDEF"/>
    <property type="match status" value="1"/>
</dbReference>
<dbReference type="Pfam" id="PF00990">
    <property type="entry name" value="GGDEF"/>
    <property type="match status" value="1"/>
</dbReference>
<accession>A0A936YRS2</accession>
<evidence type="ECO:0000313" key="6">
    <source>
        <dbReference type="Proteomes" id="UP000633219"/>
    </source>
</evidence>
<name>A0A936YRS2_9HYPH</name>
<comment type="caution">
    <text evidence="5">The sequence shown here is derived from an EMBL/GenBank/DDBJ whole genome shotgun (WGS) entry which is preliminary data.</text>
</comment>
<dbReference type="Gene3D" id="3.30.70.270">
    <property type="match status" value="1"/>
</dbReference>
<evidence type="ECO:0000259" key="4">
    <source>
        <dbReference type="PROSITE" id="PS50887"/>
    </source>
</evidence>
<dbReference type="GO" id="GO:1902201">
    <property type="term" value="P:negative regulation of bacterial-type flagellum-dependent cell motility"/>
    <property type="evidence" value="ECO:0007669"/>
    <property type="project" value="TreeGrafter"/>
</dbReference>
<dbReference type="Proteomes" id="UP000633219">
    <property type="component" value="Unassembled WGS sequence"/>
</dbReference>
<dbReference type="EC" id="2.7.7.65" evidence="1"/>
<dbReference type="GO" id="GO:0005886">
    <property type="term" value="C:plasma membrane"/>
    <property type="evidence" value="ECO:0007669"/>
    <property type="project" value="TreeGrafter"/>
</dbReference>
<sequence>MVGILNIATIMVCTALMTLVVALALTFVWIFEKREKAVGWWCLSMWMGTLAASLLAFRAVTPWWFGIGLGNAAAIVAYGLIAAGFAAFAGRKAKLPLVLAGSAFWFVCVYGFEAVHNDVNKRVIVSSLAIGLYCFLVVLECWRQWKLERLPSLLAAVAFYASHGLFYVVRIPMVIVSPVQDVSVNYGSLWYAVVSLEAFVHCVFASFVFLALIRERAERRYKLAAEIDSLTSVASRRYFVSETRDLLARKPKAASLAVLDLDYFKKINDTYGHMAGDRVLQIFARYVENELEGGMVFGRLGGEEFGLFVANRSEGEVAAFIEKIRAGVEALDMRFNGQVLKVTTSIGIASIAEAGLDIDHLMAGADNALYVSKHGGRNRASVFHPAMRIQKIFENGEESRISLSKKRLSRISIRSKPGRA</sequence>
<feature type="domain" description="GGDEF" evidence="4">
    <location>
        <begin position="252"/>
        <end position="385"/>
    </location>
</feature>
<dbReference type="InterPro" id="IPR043128">
    <property type="entry name" value="Rev_trsase/Diguanyl_cyclase"/>
</dbReference>